<dbReference type="KEGG" id="cot:CORT_0E05070"/>
<dbReference type="OrthoDB" id="417678at2759"/>
<keyword evidence="6" id="KW-1185">Reference proteome</keyword>
<gene>
    <name evidence="5" type="ORF">CORT_0E05070</name>
</gene>
<accession>H8X7Z2</accession>
<evidence type="ECO:0000313" key="5">
    <source>
        <dbReference type="EMBL" id="CCG24091.1"/>
    </source>
</evidence>
<reference evidence="5 6" key="1">
    <citation type="journal article" date="2012" name="PLoS ONE">
        <title>Sequence and analysis of the genome of the pathogenic yeast Candida orthopsilosis.</title>
        <authorList>
            <person name="Riccombeni A."/>
            <person name="Vidanes G."/>
            <person name="Proux-Wera E."/>
            <person name="Wolfe K.H."/>
            <person name="Butler G."/>
        </authorList>
    </citation>
    <scope>NUCLEOTIDE SEQUENCE [LARGE SCALE GENOMIC DNA]</scope>
    <source>
        <strain evidence="5 6">Co 90-125</strain>
    </source>
</reference>
<dbReference type="HOGENOM" id="CLU_115916_1_0_1"/>
<evidence type="ECO:0000256" key="4">
    <source>
        <dbReference type="SAM" id="MobiDB-lite"/>
    </source>
</evidence>
<feature type="compositionally biased region" description="Low complexity" evidence="4">
    <location>
        <begin position="53"/>
        <end position="68"/>
    </location>
</feature>
<evidence type="ECO:0000256" key="1">
    <source>
        <dbReference type="ARBA" id="ARBA00004123"/>
    </source>
</evidence>
<keyword evidence="5" id="KW-0489">Methyltransferase</keyword>
<dbReference type="InterPro" id="IPR049629">
    <property type="entry name" value="DPY30_SDC1_DD"/>
</dbReference>
<feature type="compositionally biased region" description="Polar residues" evidence="4">
    <location>
        <begin position="37"/>
        <end position="52"/>
    </location>
</feature>
<evidence type="ECO:0000256" key="2">
    <source>
        <dbReference type="ARBA" id="ARBA00010849"/>
    </source>
</evidence>
<dbReference type="GO" id="GO:0032259">
    <property type="term" value="P:methylation"/>
    <property type="evidence" value="ECO:0007669"/>
    <property type="project" value="UniProtKB-KW"/>
</dbReference>
<evidence type="ECO:0000313" key="6">
    <source>
        <dbReference type="Proteomes" id="UP000005018"/>
    </source>
</evidence>
<feature type="compositionally biased region" description="Polar residues" evidence="4">
    <location>
        <begin position="75"/>
        <end position="92"/>
    </location>
</feature>
<dbReference type="GO" id="GO:0008168">
    <property type="term" value="F:methyltransferase activity"/>
    <property type="evidence" value="ECO:0007669"/>
    <property type="project" value="UniProtKB-KW"/>
</dbReference>
<dbReference type="Gene3D" id="1.20.890.10">
    <property type="entry name" value="cAMP-dependent protein kinase regulatory subunit, dimerization-anchoring domain"/>
    <property type="match status" value="1"/>
</dbReference>
<keyword evidence="5" id="KW-0808">Transferase</keyword>
<dbReference type="GeneID" id="14541293"/>
<comment type="similarity">
    <text evidence="2">Belongs to the dpy-30 family.</text>
</comment>
<name>H8X7Z2_CANO9</name>
<feature type="region of interest" description="Disordered" evidence="4">
    <location>
        <begin position="28"/>
        <end position="107"/>
    </location>
</feature>
<dbReference type="EMBL" id="HE681723">
    <property type="protein sequence ID" value="CCG24091.1"/>
    <property type="molecule type" value="Genomic_DNA"/>
</dbReference>
<dbReference type="CDD" id="cd22965">
    <property type="entry name" value="DD_DPY30_SDC1"/>
    <property type="match status" value="1"/>
</dbReference>
<evidence type="ECO:0000256" key="3">
    <source>
        <dbReference type="ARBA" id="ARBA00023242"/>
    </source>
</evidence>
<dbReference type="AlphaFoldDB" id="H8X7Z2"/>
<dbReference type="InterPro" id="IPR007858">
    <property type="entry name" value="Dpy-30_motif"/>
</dbReference>
<dbReference type="GO" id="GO:0005634">
    <property type="term" value="C:nucleus"/>
    <property type="evidence" value="ECO:0007669"/>
    <property type="project" value="UniProtKB-SubCell"/>
</dbReference>
<dbReference type="Pfam" id="PF05186">
    <property type="entry name" value="Dpy-30"/>
    <property type="match status" value="1"/>
</dbReference>
<keyword evidence="3" id="KW-0539">Nucleus</keyword>
<comment type="subcellular location">
    <subcellularLocation>
        <location evidence="1">Nucleus</location>
    </subcellularLocation>
</comment>
<protein>
    <submittedName>
        <fullName evidence="5">Sdc1 COMPASS/SET1C histone methyltransferase complex subunit</fullName>
    </submittedName>
</protein>
<dbReference type="eggNOG" id="KOG4109">
    <property type="taxonomic scope" value="Eukaryota"/>
</dbReference>
<dbReference type="RefSeq" id="XP_003870221.1">
    <property type="nucleotide sequence ID" value="XM_003870172.1"/>
</dbReference>
<dbReference type="Proteomes" id="UP000005018">
    <property type="component" value="Chromosome 5"/>
</dbReference>
<organism evidence="5 6">
    <name type="scientific">Candida orthopsilosis (strain 90-125)</name>
    <name type="common">Yeast</name>
    <dbReference type="NCBI Taxonomy" id="1136231"/>
    <lineage>
        <taxon>Eukaryota</taxon>
        <taxon>Fungi</taxon>
        <taxon>Dikarya</taxon>
        <taxon>Ascomycota</taxon>
        <taxon>Saccharomycotina</taxon>
        <taxon>Pichiomycetes</taxon>
        <taxon>Debaryomycetaceae</taxon>
        <taxon>Candida/Lodderomyces clade</taxon>
        <taxon>Candida</taxon>
    </lineage>
</organism>
<sequence length="166" mass="18458">MKFLKVQKETINSTELNSCPTMNIADIVQDKEDTPVANGSPTTELSTAPQIKQETSSPQPQSRSQLPEPEMKLESNGTPRGTTPTPQLQTKQVKQEPIVRDSNLPPMHEIVGGSSVRRYLNKHLTQHLLDGLKEVGRVKPEDPLKYLGEFLITRSNEGKETAKEDS</sequence>
<proteinExistence type="inferred from homology"/>